<accession>A0A7W2IVR7</accession>
<evidence type="ECO:0000313" key="3">
    <source>
        <dbReference type="EMBL" id="MBA5764678.1"/>
    </source>
</evidence>
<feature type="coiled-coil region" evidence="1">
    <location>
        <begin position="111"/>
        <end position="147"/>
    </location>
</feature>
<dbReference type="EMBL" id="JACFYF010000034">
    <property type="protein sequence ID" value="MBA5764678.1"/>
    <property type="molecule type" value="Genomic_DNA"/>
</dbReference>
<evidence type="ECO:0000256" key="1">
    <source>
        <dbReference type="SAM" id="Coils"/>
    </source>
</evidence>
<feature type="transmembrane region" description="Helical" evidence="2">
    <location>
        <begin position="46"/>
        <end position="68"/>
    </location>
</feature>
<comment type="caution">
    <text evidence="3">The sequence shown here is derived from an EMBL/GenBank/DDBJ whole genome shotgun (WGS) entry which is preliminary data.</text>
</comment>
<reference evidence="3 4" key="1">
    <citation type="submission" date="2020-07" db="EMBL/GenBank/DDBJ databases">
        <title>Vibrio marinisediminis sp. nov., isolated from marine sediment.</title>
        <authorList>
            <person name="Ji X."/>
        </authorList>
    </citation>
    <scope>NUCLEOTIDE SEQUENCE [LARGE SCALE GENOMIC DNA]</scope>
    <source>
        <strain evidence="3 4">404</strain>
    </source>
</reference>
<dbReference type="RefSeq" id="WP_182110714.1">
    <property type="nucleotide sequence ID" value="NZ_JACFYF010000034.1"/>
</dbReference>
<name>A0A7W2IVR7_9VIBR</name>
<evidence type="ECO:0000313" key="4">
    <source>
        <dbReference type="Proteomes" id="UP000571701"/>
    </source>
</evidence>
<dbReference type="Proteomes" id="UP000571701">
    <property type="component" value="Unassembled WGS sequence"/>
</dbReference>
<gene>
    <name evidence="3" type="ORF">H2O73_20150</name>
</gene>
<protein>
    <submittedName>
        <fullName evidence="3">Uncharacterized protein</fullName>
    </submittedName>
</protein>
<keyword evidence="4" id="KW-1185">Reference proteome</keyword>
<proteinExistence type="predicted"/>
<evidence type="ECO:0000256" key="2">
    <source>
        <dbReference type="SAM" id="Phobius"/>
    </source>
</evidence>
<keyword evidence="2" id="KW-0472">Membrane</keyword>
<keyword evidence="1" id="KW-0175">Coiled coil</keyword>
<sequence length="232" mass="26128">MKVSEDGMSAGSESLGVEVELLQEKIRVLEIQNEILSSTSSDIQMMYFAALAFAATFLIAFLGVNIYFTRSKFEEERKLLENLFEAKGKELSVFTQAEIEEHLVNIKSELRQDFEQSIKSLEAGISRQKERLTEEVLEREYQHLKLEIACTDVEATKARLHIALCVAANKLDRDTQIANNLIQLNELLSKGAQINSLSVSRAIKDLRTLPGHHAKLVEQVENKIIQAHETAA</sequence>
<dbReference type="AlphaFoldDB" id="A0A7W2IVR7"/>
<organism evidence="3 4">
    <name type="scientific">Vibrio marinisediminis</name>
    <dbReference type="NCBI Taxonomy" id="2758441"/>
    <lineage>
        <taxon>Bacteria</taxon>
        <taxon>Pseudomonadati</taxon>
        <taxon>Pseudomonadota</taxon>
        <taxon>Gammaproteobacteria</taxon>
        <taxon>Vibrionales</taxon>
        <taxon>Vibrionaceae</taxon>
        <taxon>Vibrio</taxon>
    </lineage>
</organism>
<keyword evidence="2" id="KW-1133">Transmembrane helix</keyword>
<keyword evidence="2" id="KW-0812">Transmembrane</keyword>